<accession>A0A813EF47</accession>
<evidence type="ECO:0000259" key="2">
    <source>
        <dbReference type="PROSITE" id="PS50192"/>
    </source>
</evidence>
<reference evidence="3" key="1">
    <citation type="submission" date="2021-02" db="EMBL/GenBank/DDBJ databases">
        <authorList>
            <person name="Dougan E. K."/>
            <person name="Rhodes N."/>
            <person name="Thang M."/>
            <person name="Chan C."/>
        </authorList>
    </citation>
    <scope>NUCLEOTIDE SEQUENCE</scope>
</reference>
<dbReference type="EMBL" id="CAJNNV010010913">
    <property type="protein sequence ID" value="CAE8599242.1"/>
    <property type="molecule type" value="Genomic_DNA"/>
</dbReference>
<feature type="region of interest" description="Disordered" evidence="1">
    <location>
        <begin position="1"/>
        <end position="31"/>
    </location>
</feature>
<dbReference type="InterPro" id="IPR000727">
    <property type="entry name" value="T_SNARE_dom"/>
</dbReference>
<protein>
    <recommendedName>
        <fullName evidence="2">t-SNARE coiled-coil homology domain-containing protein</fullName>
    </recommendedName>
</protein>
<dbReference type="PROSITE" id="PS50192">
    <property type="entry name" value="T_SNARE"/>
    <property type="match status" value="1"/>
</dbReference>
<evidence type="ECO:0000313" key="4">
    <source>
        <dbReference type="Proteomes" id="UP000654075"/>
    </source>
</evidence>
<dbReference type="SUPFAM" id="SSF58038">
    <property type="entry name" value="SNARE fusion complex"/>
    <property type="match status" value="1"/>
</dbReference>
<evidence type="ECO:0000256" key="1">
    <source>
        <dbReference type="SAM" id="MobiDB-lite"/>
    </source>
</evidence>
<feature type="domain" description="T-SNARE coiled-coil homology" evidence="2">
    <location>
        <begin position="24"/>
        <end position="86"/>
    </location>
</feature>
<gene>
    <name evidence="3" type="ORF">PGLA1383_LOCUS17602</name>
</gene>
<dbReference type="Gene3D" id="1.20.5.110">
    <property type="match status" value="1"/>
</dbReference>
<dbReference type="AlphaFoldDB" id="A0A813EF47"/>
<feature type="compositionally biased region" description="Gly residues" evidence="1">
    <location>
        <begin position="1"/>
        <end position="19"/>
    </location>
</feature>
<sequence length="88" mass="9747">SDGRSGSGSGSVSGSGSGTGLRPAQKDPTVDKAYDQIDHFLEGLKKKSLDINRTLDHHNVMIPEIASSVDRDQERIRKQQQEIKKRMR</sequence>
<comment type="caution">
    <text evidence="3">The sequence shown here is derived from an EMBL/GenBank/DDBJ whole genome shotgun (WGS) entry which is preliminary data.</text>
</comment>
<keyword evidence="4" id="KW-1185">Reference proteome</keyword>
<organism evidence="3 4">
    <name type="scientific">Polarella glacialis</name>
    <name type="common">Dinoflagellate</name>
    <dbReference type="NCBI Taxonomy" id="89957"/>
    <lineage>
        <taxon>Eukaryota</taxon>
        <taxon>Sar</taxon>
        <taxon>Alveolata</taxon>
        <taxon>Dinophyceae</taxon>
        <taxon>Suessiales</taxon>
        <taxon>Suessiaceae</taxon>
        <taxon>Polarella</taxon>
    </lineage>
</organism>
<evidence type="ECO:0000313" key="3">
    <source>
        <dbReference type="EMBL" id="CAE8599242.1"/>
    </source>
</evidence>
<proteinExistence type="predicted"/>
<name>A0A813EF47_POLGL</name>
<feature type="non-terminal residue" evidence="3">
    <location>
        <position position="1"/>
    </location>
</feature>
<dbReference type="Proteomes" id="UP000654075">
    <property type="component" value="Unassembled WGS sequence"/>
</dbReference>